<reference evidence="2" key="1">
    <citation type="submission" date="2022-04" db="EMBL/GenBank/DDBJ databases">
        <title>Carnegiea gigantea Genome sequencing and assembly v2.</title>
        <authorList>
            <person name="Copetti D."/>
            <person name="Sanderson M.J."/>
            <person name="Burquez A."/>
            <person name="Wojciechowski M.F."/>
        </authorList>
    </citation>
    <scope>NUCLEOTIDE SEQUENCE</scope>
    <source>
        <strain evidence="2">SGP5-SGP5p</strain>
        <tissue evidence="2">Aerial part</tissue>
    </source>
</reference>
<name>A0A9Q1QNN5_9CARY</name>
<organism evidence="2 3">
    <name type="scientific">Carnegiea gigantea</name>
    <dbReference type="NCBI Taxonomy" id="171969"/>
    <lineage>
        <taxon>Eukaryota</taxon>
        <taxon>Viridiplantae</taxon>
        <taxon>Streptophyta</taxon>
        <taxon>Embryophyta</taxon>
        <taxon>Tracheophyta</taxon>
        <taxon>Spermatophyta</taxon>
        <taxon>Magnoliopsida</taxon>
        <taxon>eudicotyledons</taxon>
        <taxon>Gunneridae</taxon>
        <taxon>Pentapetalae</taxon>
        <taxon>Caryophyllales</taxon>
        <taxon>Cactineae</taxon>
        <taxon>Cactaceae</taxon>
        <taxon>Cactoideae</taxon>
        <taxon>Echinocereeae</taxon>
        <taxon>Carnegiea</taxon>
    </lineage>
</organism>
<comment type="caution">
    <text evidence="2">The sequence shown here is derived from an EMBL/GenBank/DDBJ whole genome shotgun (WGS) entry which is preliminary data.</text>
</comment>
<protein>
    <submittedName>
        <fullName evidence="2">Uncharacterized protein</fullName>
    </submittedName>
</protein>
<evidence type="ECO:0000256" key="1">
    <source>
        <dbReference type="SAM" id="MobiDB-lite"/>
    </source>
</evidence>
<evidence type="ECO:0000313" key="2">
    <source>
        <dbReference type="EMBL" id="KAJ8448947.1"/>
    </source>
</evidence>
<dbReference type="EMBL" id="JAKOGI010000026">
    <property type="protein sequence ID" value="KAJ8448947.1"/>
    <property type="molecule type" value="Genomic_DNA"/>
</dbReference>
<sequence>MENGIRPLNTDYDSLDMVECARNAKKISAYIVHKVDELVVTPPVLRSCEAKKETYTWKQPKSADERRVKHVATKRTSPRGKVPHSNAKDGPIATINYSGSAEKGPIAAKVPPSNAEVSSPKQKVSYETSKGTSPSETISPSKGRVAVKVPPSNVEVSSLSKRPHMKLANVQVQLKLSLLAKALL</sequence>
<dbReference type="AlphaFoldDB" id="A0A9Q1QNN5"/>
<gene>
    <name evidence="2" type="ORF">Cgig2_030803</name>
</gene>
<feature type="compositionally biased region" description="Polar residues" evidence="1">
    <location>
        <begin position="115"/>
        <end position="140"/>
    </location>
</feature>
<dbReference type="Proteomes" id="UP001153076">
    <property type="component" value="Unassembled WGS sequence"/>
</dbReference>
<feature type="region of interest" description="Disordered" evidence="1">
    <location>
        <begin position="60"/>
        <end position="146"/>
    </location>
</feature>
<accession>A0A9Q1QNN5</accession>
<feature type="compositionally biased region" description="Basic residues" evidence="1">
    <location>
        <begin position="68"/>
        <end position="82"/>
    </location>
</feature>
<keyword evidence="3" id="KW-1185">Reference proteome</keyword>
<evidence type="ECO:0000313" key="3">
    <source>
        <dbReference type="Proteomes" id="UP001153076"/>
    </source>
</evidence>
<proteinExistence type="predicted"/>